<evidence type="ECO:0000313" key="6">
    <source>
        <dbReference type="Proteomes" id="UP000051679"/>
    </source>
</evidence>
<dbReference type="InterPro" id="IPR036388">
    <property type="entry name" value="WH-like_DNA-bd_sf"/>
</dbReference>
<dbReference type="RefSeq" id="WP_054679198.1">
    <property type="nucleotide sequence ID" value="NZ_AYYO01000023.1"/>
</dbReference>
<comment type="similarity">
    <text evidence="1">Belongs to the BlaI transcriptional regulatory family.</text>
</comment>
<protein>
    <recommendedName>
        <fullName evidence="7">Penicillinase repressor</fullName>
    </recommendedName>
</protein>
<dbReference type="OrthoDB" id="2003001at2"/>
<reference evidence="5 6" key="1">
    <citation type="journal article" date="2015" name="Genome Announc.">
        <title>Expanding the biotechnology potential of lactobacilli through comparative genomics of 213 strains and associated genera.</title>
        <authorList>
            <person name="Sun Z."/>
            <person name="Harris H.M."/>
            <person name="McCann A."/>
            <person name="Guo C."/>
            <person name="Argimon S."/>
            <person name="Zhang W."/>
            <person name="Yang X."/>
            <person name="Jeffery I.B."/>
            <person name="Cooney J.C."/>
            <person name="Kagawa T.F."/>
            <person name="Liu W."/>
            <person name="Song Y."/>
            <person name="Salvetti E."/>
            <person name="Wrobel A."/>
            <person name="Rasinkangas P."/>
            <person name="Parkhill J."/>
            <person name="Rea M.C."/>
            <person name="O'Sullivan O."/>
            <person name="Ritari J."/>
            <person name="Douillard F.P."/>
            <person name="Paul Ross R."/>
            <person name="Yang R."/>
            <person name="Briner A.E."/>
            <person name="Felis G.E."/>
            <person name="de Vos W.M."/>
            <person name="Barrangou R."/>
            <person name="Klaenhammer T.R."/>
            <person name="Caufield P.W."/>
            <person name="Cui Y."/>
            <person name="Zhang H."/>
            <person name="O'Toole P.W."/>
        </authorList>
    </citation>
    <scope>NUCLEOTIDE SEQUENCE [LARGE SCALE GENOMIC DNA]</scope>
    <source>
        <strain evidence="5 6">DSM 20505</strain>
    </source>
</reference>
<dbReference type="InterPro" id="IPR005650">
    <property type="entry name" value="BlaI_family"/>
</dbReference>
<evidence type="ECO:0000256" key="1">
    <source>
        <dbReference type="ARBA" id="ARBA00011046"/>
    </source>
</evidence>
<dbReference type="Pfam" id="PF03965">
    <property type="entry name" value="Penicillinase_R"/>
    <property type="match status" value="1"/>
</dbReference>
<comment type="caution">
    <text evidence="5">The sequence shown here is derived from an EMBL/GenBank/DDBJ whole genome shotgun (WGS) entry which is preliminary data.</text>
</comment>
<proteinExistence type="inferred from homology"/>
<accession>A0A0R1ZTG8</accession>
<organism evidence="5 6">
    <name type="scientific">Lacticaseibacillus sharpeae JCM 1186 = DSM 20505</name>
    <dbReference type="NCBI Taxonomy" id="1291052"/>
    <lineage>
        <taxon>Bacteria</taxon>
        <taxon>Bacillati</taxon>
        <taxon>Bacillota</taxon>
        <taxon>Bacilli</taxon>
        <taxon>Lactobacillales</taxon>
        <taxon>Lactobacillaceae</taxon>
        <taxon>Lacticaseibacillus</taxon>
    </lineage>
</organism>
<evidence type="ECO:0000256" key="4">
    <source>
        <dbReference type="ARBA" id="ARBA00023163"/>
    </source>
</evidence>
<dbReference type="InterPro" id="IPR036390">
    <property type="entry name" value="WH_DNA-bd_sf"/>
</dbReference>
<dbReference type="GO" id="GO:0003677">
    <property type="term" value="F:DNA binding"/>
    <property type="evidence" value="ECO:0007669"/>
    <property type="project" value="UniProtKB-KW"/>
</dbReference>
<dbReference type="Proteomes" id="UP000051679">
    <property type="component" value="Unassembled WGS sequence"/>
</dbReference>
<gene>
    <name evidence="5" type="ORF">FC18_GL001387</name>
</gene>
<dbReference type="SUPFAM" id="SSF46785">
    <property type="entry name" value="Winged helix' DNA-binding domain"/>
    <property type="match status" value="1"/>
</dbReference>
<keyword evidence="4" id="KW-0804">Transcription</keyword>
<keyword evidence="3" id="KW-0238">DNA-binding</keyword>
<sequence length="117" mass="13310">MTRKIKITRREEDILHVLWDSDEPLAANQVAAKTDISMNTVQSVLRKLLKGEFIRVEHIGYSGTVLTREYVANITEEDYYATLISKSALKALAANFISRDAEKDDLQDLAKLIDEQK</sequence>
<keyword evidence="6" id="KW-1185">Reference proteome</keyword>
<evidence type="ECO:0000256" key="2">
    <source>
        <dbReference type="ARBA" id="ARBA00023015"/>
    </source>
</evidence>
<dbReference type="Gene3D" id="1.10.10.10">
    <property type="entry name" value="Winged helix-like DNA-binding domain superfamily/Winged helix DNA-binding domain"/>
    <property type="match status" value="1"/>
</dbReference>
<name>A0A0R1ZTG8_9LACO</name>
<evidence type="ECO:0000313" key="5">
    <source>
        <dbReference type="EMBL" id="KRM55355.1"/>
    </source>
</evidence>
<dbReference type="AlphaFoldDB" id="A0A0R1ZTG8"/>
<dbReference type="STRING" id="1291052.FC18_GL001387"/>
<evidence type="ECO:0008006" key="7">
    <source>
        <dbReference type="Google" id="ProtNLM"/>
    </source>
</evidence>
<dbReference type="GO" id="GO:0045892">
    <property type="term" value="P:negative regulation of DNA-templated transcription"/>
    <property type="evidence" value="ECO:0007669"/>
    <property type="project" value="InterPro"/>
</dbReference>
<keyword evidence="2" id="KW-0805">Transcription regulation</keyword>
<evidence type="ECO:0000256" key="3">
    <source>
        <dbReference type="ARBA" id="ARBA00023125"/>
    </source>
</evidence>
<dbReference type="PATRIC" id="fig|1291052.5.peg.1406"/>
<dbReference type="EMBL" id="AYYO01000023">
    <property type="protein sequence ID" value="KRM55355.1"/>
    <property type="molecule type" value="Genomic_DNA"/>
</dbReference>